<evidence type="ECO:0000313" key="1">
    <source>
        <dbReference type="EMBL" id="WXA97962.1"/>
    </source>
</evidence>
<dbReference type="Pfam" id="PF02348">
    <property type="entry name" value="CTP_transf_3"/>
    <property type="match status" value="1"/>
</dbReference>
<dbReference type="InterPro" id="IPR029044">
    <property type="entry name" value="Nucleotide-diphossugar_trans"/>
</dbReference>
<dbReference type="GO" id="GO:0016779">
    <property type="term" value="F:nucleotidyltransferase activity"/>
    <property type="evidence" value="ECO:0007669"/>
    <property type="project" value="UniProtKB-KW"/>
</dbReference>
<dbReference type="Gene3D" id="3.90.550.10">
    <property type="entry name" value="Spore Coat Polysaccharide Biosynthesis Protein SpsA, Chain A"/>
    <property type="match status" value="1"/>
</dbReference>
<sequence length="258" mass="29539">MNVLFLMTARGGSKGVPRKNLRKLSGLSLIGFKAGAALRSRYCQRIVMSTDSEEIQAEARRFGVEIPFTRPAELASDTASSADVIWHAMDFFDETEGKGRFDAIMLLEPSTPFGRTEDYDRAIELMMRTGANAVVGMRKVETSSVFVGPLDAEGHIPTIVRKMREFRSSPGRQEVPTEYTMNGALYLFRWDYFRAHKNIYHDENTYGLVMPQHVSLEIDEMHDLAYAEFLVERGYIDKRDYMLDIPLSKENPRELEYR</sequence>
<name>A0ABZ2KH09_9BACT</name>
<organism evidence="1 2">
    <name type="scientific">Pendulispora brunnea</name>
    <dbReference type="NCBI Taxonomy" id="2905690"/>
    <lineage>
        <taxon>Bacteria</taxon>
        <taxon>Pseudomonadati</taxon>
        <taxon>Myxococcota</taxon>
        <taxon>Myxococcia</taxon>
        <taxon>Myxococcales</taxon>
        <taxon>Sorangiineae</taxon>
        <taxon>Pendulisporaceae</taxon>
        <taxon>Pendulispora</taxon>
    </lineage>
</organism>
<dbReference type="Proteomes" id="UP001379533">
    <property type="component" value="Chromosome"/>
</dbReference>
<keyword evidence="1" id="KW-0548">Nucleotidyltransferase</keyword>
<dbReference type="InterPro" id="IPR003329">
    <property type="entry name" value="Cytidylyl_trans"/>
</dbReference>
<reference evidence="1 2" key="1">
    <citation type="submission" date="2021-12" db="EMBL/GenBank/DDBJ databases">
        <title>Discovery of the Pendulisporaceae a myxobacterial family with distinct sporulation behavior and unique specialized metabolism.</title>
        <authorList>
            <person name="Garcia R."/>
            <person name="Popoff A."/>
            <person name="Bader C.D."/>
            <person name="Loehr J."/>
            <person name="Walesch S."/>
            <person name="Walt C."/>
            <person name="Boldt J."/>
            <person name="Bunk B."/>
            <person name="Haeckl F.J.F.P.J."/>
            <person name="Gunesch A.P."/>
            <person name="Birkelbach J."/>
            <person name="Nuebel U."/>
            <person name="Pietschmann T."/>
            <person name="Bach T."/>
            <person name="Mueller R."/>
        </authorList>
    </citation>
    <scope>NUCLEOTIDE SEQUENCE [LARGE SCALE GENOMIC DNA]</scope>
    <source>
        <strain evidence="1 2">MSr12523</strain>
    </source>
</reference>
<dbReference type="PANTHER" id="PTHR21485">
    <property type="entry name" value="HAD SUPERFAMILY MEMBERS CMAS AND KDSC"/>
    <property type="match status" value="1"/>
</dbReference>
<dbReference type="InterPro" id="IPR050793">
    <property type="entry name" value="CMP-NeuNAc_synthase"/>
</dbReference>
<dbReference type="SUPFAM" id="SSF53448">
    <property type="entry name" value="Nucleotide-diphospho-sugar transferases"/>
    <property type="match status" value="1"/>
</dbReference>
<gene>
    <name evidence="1" type="ORF">LZC95_14105</name>
</gene>
<proteinExistence type="predicted"/>
<accession>A0ABZ2KH09</accession>
<evidence type="ECO:0000313" key="2">
    <source>
        <dbReference type="Proteomes" id="UP001379533"/>
    </source>
</evidence>
<dbReference type="PANTHER" id="PTHR21485:SF6">
    <property type="entry name" value="N-ACYLNEURAMINATE CYTIDYLYLTRANSFERASE-RELATED"/>
    <property type="match status" value="1"/>
</dbReference>
<keyword evidence="2" id="KW-1185">Reference proteome</keyword>
<keyword evidence="1" id="KW-0808">Transferase</keyword>
<dbReference type="CDD" id="cd02513">
    <property type="entry name" value="CMP-NeuAc_Synthase"/>
    <property type="match status" value="1"/>
</dbReference>
<dbReference type="EMBL" id="CP089982">
    <property type="protein sequence ID" value="WXA97962.1"/>
    <property type="molecule type" value="Genomic_DNA"/>
</dbReference>
<protein>
    <submittedName>
        <fullName evidence="1">Acylneuraminate cytidylyltransferase family protein</fullName>
    </submittedName>
</protein>